<dbReference type="InterPro" id="IPR006016">
    <property type="entry name" value="UspA"/>
</dbReference>
<organism evidence="4 5">
    <name type="scientific">Promicromonospora thailandica</name>
    <dbReference type="NCBI Taxonomy" id="765201"/>
    <lineage>
        <taxon>Bacteria</taxon>
        <taxon>Bacillati</taxon>
        <taxon>Actinomycetota</taxon>
        <taxon>Actinomycetes</taxon>
        <taxon>Micrococcales</taxon>
        <taxon>Promicromonosporaceae</taxon>
        <taxon>Promicromonospora</taxon>
    </lineage>
</organism>
<name>A0A9X2JXE4_9MICO</name>
<dbReference type="PRINTS" id="PR01438">
    <property type="entry name" value="UNVRSLSTRESS"/>
</dbReference>
<feature type="domain" description="UspA" evidence="3">
    <location>
        <begin position="163"/>
        <end position="286"/>
    </location>
</feature>
<comment type="caution">
    <text evidence="4">The sequence shown here is derived from an EMBL/GenBank/DDBJ whole genome shotgun (WGS) entry which is preliminary data.</text>
</comment>
<evidence type="ECO:0000313" key="5">
    <source>
        <dbReference type="Proteomes" id="UP001139493"/>
    </source>
</evidence>
<dbReference type="AlphaFoldDB" id="A0A9X2JXE4"/>
<reference evidence="4" key="1">
    <citation type="submission" date="2022-06" db="EMBL/GenBank/DDBJ databases">
        <title>Genomic Encyclopedia of Archaeal and Bacterial Type Strains, Phase II (KMG-II): from individual species to whole genera.</title>
        <authorList>
            <person name="Goeker M."/>
        </authorList>
    </citation>
    <scope>NUCLEOTIDE SEQUENCE</scope>
    <source>
        <strain evidence="4">DSM 26652</strain>
    </source>
</reference>
<dbReference type="EMBL" id="JAMTCS010000016">
    <property type="protein sequence ID" value="MCP2267166.1"/>
    <property type="molecule type" value="Genomic_DNA"/>
</dbReference>
<dbReference type="PANTHER" id="PTHR46268:SF6">
    <property type="entry name" value="UNIVERSAL STRESS PROTEIN UP12"/>
    <property type="match status" value="1"/>
</dbReference>
<sequence>MNTTWYRSVTVGVDGSEESLVALDWAARTADAHDTRLTVVSTYATPPEPGPGTSRLVEDARTQAHDALRVAMDRLDGRRPGNRTVQTVALPGTAAHVLAQLSRSSDLVVVARRRLGAFDRALLGSTSSVLAAHTTGAVAVVPEGASGGAPARIRMGAGRSEEPELWTTAFTEAVARGCPLEVLHATGSDPITDAALRRDPSADSWQGVVATAVAGRAARWSARYPGVTCTTTNPPGDAVAALLDGLTPDDLVVVGGNSHWTLTGRLLRSVSGALLRSAPCPVLVVHTHAARQTASDTGTAPESATPPPSPGARRPANLTIAPLHAGNWP</sequence>
<gene>
    <name evidence="4" type="ORF">APR03_004538</name>
</gene>
<evidence type="ECO:0000256" key="1">
    <source>
        <dbReference type="ARBA" id="ARBA00008791"/>
    </source>
</evidence>
<dbReference type="InterPro" id="IPR014729">
    <property type="entry name" value="Rossmann-like_a/b/a_fold"/>
</dbReference>
<dbReference type="Pfam" id="PF00582">
    <property type="entry name" value="Usp"/>
    <property type="match status" value="2"/>
</dbReference>
<evidence type="ECO:0000259" key="3">
    <source>
        <dbReference type="Pfam" id="PF00582"/>
    </source>
</evidence>
<dbReference type="Proteomes" id="UP001139493">
    <property type="component" value="Unassembled WGS sequence"/>
</dbReference>
<accession>A0A9X2JXE4</accession>
<dbReference type="SUPFAM" id="SSF52402">
    <property type="entry name" value="Adenine nucleotide alpha hydrolases-like"/>
    <property type="match status" value="2"/>
</dbReference>
<feature type="region of interest" description="Disordered" evidence="2">
    <location>
        <begin position="291"/>
        <end position="329"/>
    </location>
</feature>
<dbReference type="InterPro" id="IPR006015">
    <property type="entry name" value="Universal_stress_UspA"/>
</dbReference>
<dbReference type="RefSeq" id="WP_253839531.1">
    <property type="nucleotide sequence ID" value="NZ_JAMTCS010000016.1"/>
</dbReference>
<proteinExistence type="inferred from homology"/>
<dbReference type="PANTHER" id="PTHR46268">
    <property type="entry name" value="STRESS RESPONSE PROTEIN NHAX"/>
    <property type="match status" value="1"/>
</dbReference>
<dbReference type="Gene3D" id="3.40.50.620">
    <property type="entry name" value="HUPs"/>
    <property type="match status" value="2"/>
</dbReference>
<comment type="similarity">
    <text evidence="1">Belongs to the universal stress protein A family.</text>
</comment>
<keyword evidence="5" id="KW-1185">Reference proteome</keyword>
<evidence type="ECO:0000313" key="4">
    <source>
        <dbReference type="EMBL" id="MCP2267166.1"/>
    </source>
</evidence>
<evidence type="ECO:0000256" key="2">
    <source>
        <dbReference type="SAM" id="MobiDB-lite"/>
    </source>
</evidence>
<feature type="domain" description="UspA" evidence="3">
    <location>
        <begin position="6"/>
        <end position="142"/>
    </location>
</feature>
<protein>
    <submittedName>
        <fullName evidence="4">Nucleotide-binding universal stress protein, UspA family</fullName>
    </submittedName>
</protein>